<reference evidence="6 7" key="1">
    <citation type="submission" date="2018-07" db="EMBL/GenBank/DDBJ databases">
        <title>Genomic Encyclopedia of Type Strains, Phase IV (KMG-IV): sequencing the most valuable type-strain genomes for metagenomic binning, comparative biology and taxonomic classification.</title>
        <authorList>
            <person name="Goeker M."/>
        </authorList>
    </citation>
    <scope>NUCLEOTIDE SEQUENCE [LARGE SCALE GENOMIC DNA]</scope>
    <source>
        <strain evidence="6 7">DSM 101478</strain>
    </source>
</reference>
<evidence type="ECO:0000313" key="6">
    <source>
        <dbReference type="EMBL" id="RDK84845.1"/>
    </source>
</evidence>
<dbReference type="SUPFAM" id="SSF46955">
    <property type="entry name" value="Putative DNA-binding domain"/>
    <property type="match status" value="1"/>
</dbReference>
<evidence type="ECO:0000256" key="1">
    <source>
        <dbReference type="ARBA" id="ARBA00022491"/>
    </source>
</evidence>
<dbReference type="CDD" id="cd01104">
    <property type="entry name" value="HTH_MlrA-CarA"/>
    <property type="match status" value="1"/>
</dbReference>
<gene>
    <name evidence="6" type="ORF">C8D94_104218</name>
</gene>
<keyword evidence="4" id="KW-0804">Transcription</keyword>
<dbReference type="InterPro" id="IPR003759">
    <property type="entry name" value="Cbl-bd_cap"/>
</dbReference>
<keyword evidence="2" id="KW-0805">Transcription regulation</keyword>
<comment type="caution">
    <text evidence="6">The sequence shown here is derived from an EMBL/GenBank/DDBJ whole genome shotgun (WGS) entry which is preliminary data.</text>
</comment>
<evidence type="ECO:0000256" key="2">
    <source>
        <dbReference type="ARBA" id="ARBA00023015"/>
    </source>
</evidence>
<evidence type="ECO:0000256" key="4">
    <source>
        <dbReference type="ARBA" id="ARBA00023163"/>
    </source>
</evidence>
<dbReference type="Gene3D" id="1.10.1660.10">
    <property type="match status" value="1"/>
</dbReference>
<dbReference type="PANTHER" id="PTHR30204">
    <property type="entry name" value="REDOX-CYCLING DRUG-SENSING TRANSCRIPTIONAL ACTIVATOR SOXR"/>
    <property type="match status" value="1"/>
</dbReference>
<dbReference type="InterPro" id="IPR036594">
    <property type="entry name" value="Meth_synthase_dom"/>
</dbReference>
<organism evidence="6 7">
    <name type="scientific">Marinirhabdus gelatinilytica</name>
    <dbReference type="NCBI Taxonomy" id="1703343"/>
    <lineage>
        <taxon>Bacteria</taxon>
        <taxon>Pseudomonadati</taxon>
        <taxon>Bacteroidota</taxon>
        <taxon>Flavobacteriia</taxon>
        <taxon>Flavobacteriales</taxon>
        <taxon>Flavobacteriaceae</taxon>
    </lineage>
</organism>
<dbReference type="Pfam" id="PF02607">
    <property type="entry name" value="B12-binding_2"/>
    <property type="match status" value="1"/>
</dbReference>
<keyword evidence="1" id="KW-0678">Repressor</keyword>
<dbReference type="InterPro" id="IPR047057">
    <property type="entry name" value="MerR_fam"/>
</dbReference>
<dbReference type="PROSITE" id="PS50937">
    <property type="entry name" value="HTH_MERR_2"/>
    <property type="match status" value="1"/>
</dbReference>
<keyword evidence="3" id="KW-0238">DNA-binding</keyword>
<dbReference type="Gene3D" id="3.40.50.280">
    <property type="entry name" value="Cobalamin-binding domain"/>
    <property type="match status" value="1"/>
</dbReference>
<protein>
    <submittedName>
        <fullName evidence="6">B12 binding protein</fullName>
    </submittedName>
</protein>
<evidence type="ECO:0000256" key="3">
    <source>
        <dbReference type="ARBA" id="ARBA00023125"/>
    </source>
</evidence>
<sequence length="324" mass="37520">MDIFWGILILEMLSLVSNKSQMLVKTKFSIKDLENLSGIKAHTIRIWEKRYGILKPSRTETNIRAYHLESLKKLLNVSFLYQNGYKISKIAALDKKELKNLVAELAITKTEEHSIFNFKMAMFEFNQQLFAKTYNALLEERTFPEVFQDIFIPLLTDLGILWQTGTIDPCHERFISEMVKQKIVLNLESQYHKNELKAPPTFALFLPYREIHEIGLVYANYLCVSHGVNTIYLGGNISFNSLKEVIKHHEDIQFLSYLTVEPSHQTIQDFCELYNATIGPNNKNELWLMGGKAKEAVNENLPENIKLFTNIPQLTTALETLKKR</sequence>
<evidence type="ECO:0000259" key="5">
    <source>
        <dbReference type="PROSITE" id="PS50937"/>
    </source>
</evidence>
<dbReference type="AlphaFoldDB" id="A0A370Q909"/>
<dbReference type="OrthoDB" id="9800334at2"/>
<proteinExistence type="predicted"/>
<dbReference type="GO" id="GO:0003700">
    <property type="term" value="F:DNA-binding transcription factor activity"/>
    <property type="evidence" value="ECO:0007669"/>
    <property type="project" value="InterPro"/>
</dbReference>
<dbReference type="EMBL" id="QRAO01000004">
    <property type="protein sequence ID" value="RDK84845.1"/>
    <property type="molecule type" value="Genomic_DNA"/>
</dbReference>
<feature type="domain" description="HTH merR-type" evidence="5">
    <location>
        <begin position="27"/>
        <end position="96"/>
    </location>
</feature>
<dbReference type="Pfam" id="PF13411">
    <property type="entry name" value="MerR_1"/>
    <property type="match status" value="1"/>
</dbReference>
<dbReference type="PANTHER" id="PTHR30204:SF69">
    <property type="entry name" value="MERR-FAMILY TRANSCRIPTIONAL REGULATOR"/>
    <property type="match status" value="1"/>
</dbReference>
<evidence type="ECO:0000313" key="7">
    <source>
        <dbReference type="Proteomes" id="UP000255317"/>
    </source>
</evidence>
<dbReference type="GO" id="GO:0003677">
    <property type="term" value="F:DNA binding"/>
    <property type="evidence" value="ECO:0007669"/>
    <property type="project" value="UniProtKB-KW"/>
</dbReference>
<dbReference type="Proteomes" id="UP000255317">
    <property type="component" value="Unassembled WGS sequence"/>
</dbReference>
<name>A0A370Q909_9FLAO</name>
<dbReference type="SMART" id="SM00422">
    <property type="entry name" value="HTH_MERR"/>
    <property type="match status" value="1"/>
</dbReference>
<dbReference type="Gene3D" id="1.10.1240.10">
    <property type="entry name" value="Methionine synthase domain"/>
    <property type="match status" value="1"/>
</dbReference>
<keyword evidence="7" id="KW-1185">Reference proteome</keyword>
<dbReference type="InterPro" id="IPR009061">
    <property type="entry name" value="DNA-bd_dom_put_sf"/>
</dbReference>
<dbReference type="InterPro" id="IPR000551">
    <property type="entry name" value="MerR-type_HTH_dom"/>
</dbReference>
<accession>A0A370Q909</accession>